<reference evidence="1 2" key="1">
    <citation type="submission" date="2016-12" db="EMBL/GenBank/DDBJ databases">
        <title>The genomes of Aspergillus section Nigri reveals drivers in fungal speciation.</title>
        <authorList>
            <consortium name="DOE Joint Genome Institute"/>
            <person name="Vesth T.C."/>
            <person name="Nybo J."/>
            <person name="Theobald S."/>
            <person name="Brandl J."/>
            <person name="Frisvad J.C."/>
            <person name="Nielsen K.F."/>
            <person name="Lyhne E.K."/>
            <person name="Kogle M.E."/>
            <person name="Kuo A."/>
            <person name="Riley R."/>
            <person name="Clum A."/>
            <person name="Nolan M."/>
            <person name="Lipzen A."/>
            <person name="Salamov A."/>
            <person name="Henrissat B."/>
            <person name="Wiebenga A."/>
            <person name="De Vries R.P."/>
            <person name="Grigoriev I.V."/>
            <person name="Mortensen U.H."/>
            <person name="Andersen M.R."/>
            <person name="Baker S.E."/>
        </authorList>
    </citation>
    <scope>NUCLEOTIDE SEQUENCE [LARGE SCALE GENOMIC DNA]</scope>
    <source>
        <strain evidence="1 2">CBS 121591</strain>
    </source>
</reference>
<organism evidence="1 2">
    <name type="scientific">Aspergillus uvarum CBS 121591</name>
    <dbReference type="NCBI Taxonomy" id="1448315"/>
    <lineage>
        <taxon>Eukaryota</taxon>
        <taxon>Fungi</taxon>
        <taxon>Dikarya</taxon>
        <taxon>Ascomycota</taxon>
        <taxon>Pezizomycotina</taxon>
        <taxon>Eurotiomycetes</taxon>
        <taxon>Eurotiomycetidae</taxon>
        <taxon>Eurotiales</taxon>
        <taxon>Aspergillaceae</taxon>
        <taxon>Aspergillus</taxon>
        <taxon>Aspergillus subgen. Circumdati</taxon>
    </lineage>
</organism>
<name>A0A319BT76_9EURO</name>
<dbReference type="VEuPathDB" id="FungiDB:BO82DRAFT_369027"/>
<dbReference type="EMBL" id="KZ821750">
    <property type="protein sequence ID" value="PYH76816.1"/>
    <property type="molecule type" value="Genomic_DNA"/>
</dbReference>
<accession>A0A319BT76</accession>
<dbReference type="GeneID" id="37139889"/>
<protein>
    <submittedName>
        <fullName evidence="1">Uncharacterized protein</fullName>
    </submittedName>
</protein>
<proteinExistence type="predicted"/>
<gene>
    <name evidence="1" type="ORF">BO82DRAFT_369027</name>
</gene>
<evidence type="ECO:0000313" key="1">
    <source>
        <dbReference type="EMBL" id="PYH76816.1"/>
    </source>
</evidence>
<evidence type="ECO:0000313" key="2">
    <source>
        <dbReference type="Proteomes" id="UP000248340"/>
    </source>
</evidence>
<dbReference type="RefSeq" id="XP_025487016.1">
    <property type="nucleotide sequence ID" value="XM_025637148.1"/>
</dbReference>
<dbReference type="AlphaFoldDB" id="A0A319BT76"/>
<sequence>MKKEEEEEGFKIEDVKMEVEEAEIKEKEEKEEGYIKEEEMELEEGEILEEMDLDAEAFIKIKDDTVPPSQFYHPNYGFYRPMCSEETLDMMEGKETQPAWPEAFPWLCVS</sequence>
<dbReference type="Proteomes" id="UP000248340">
    <property type="component" value="Unassembled WGS sequence"/>
</dbReference>
<keyword evidence="2" id="KW-1185">Reference proteome</keyword>
<dbReference type="OrthoDB" id="10501384at2759"/>